<proteinExistence type="predicted"/>
<keyword evidence="3" id="KW-1185">Reference proteome</keyword>
<dbReference type="Gene3D" id="3.40.630.30">
    <property type="match status" value="1"/>
</dbReference>
<evidence type="ECO:0000313" key="3">
    <source>
        <dbReference type="Proteomes" id="UP001549122"/>
    </source>
</evidence>
<dbReference type="PROSITE" id="PS51186">
    <property type="entry name" value="GNAT"/>
    <property type="match status" value="1"/>
</dbReference>
<dbReference type="SUPFAM" id="SSF55729">
    <property type="entry name" value="Acyl-CoA N-acyltransferases (Nat)"/>
    <property type="match status" value="1"/>
</dbReference>
<dbReference type="InterPro" id="IPR000182">
    <property type="entry name" value="GNAT_dom"/>
</dbReference>
<feature type="domain" description="N-acetyltransferase" evidence="1">
    <location>
        <begin position="19"/>
        <end position="156"/>
    </location>
</feature>
<evidence type="ECO:0000313" key="2">
    <source>
        <dbReference type="EMBL" id="MET3557796.1"/>
    </source>
</evidence>
<organism evidence="2 3">
    <name type="scientific">Streptococcus rupicaprae</name>
    <dbReference type="NCBI Taxonomy" id="759619"/>
    <lineage>
        <taxon>Bacteria</taxon>
        <taxon>Bacillati</taxon>
        <taxon>Bacillota</taxon>
        <taxon>Bacilli</taxon>
        <taxon>Lactobacillales</taxon>
        <taxon>Streptococcaceae</taxon>
        <taxon>Streptococcus</taxon>
    </lineage>
</organism>
<evidence type="ECO:0000259" key="1">
    <source>
        <dbReference type="PROSITE" id="PS51186"/>
    </source>
</evidence>
<gene>
    <name evidence="2" type="ORF">ABID29_000908</name>
</gene>
<sequence length="184" mass="21191">MQKEIFHSKKVVPGTLLYIETKTLYESSFPAIEQVDFDWMTDQASKGLAEHRAYFDGEAFCGFTISLVSERAVYLLFLAVDPHHHSKGYGSKILREMAEQAKGRPLYLSIEPLDVTASNYAQRMRRLSFYERNAYSLTDYLYYEDQEAYQVMTTQPQAPIEDFVELAMRVEGSGMAIRVAQQEK</sequence>
<comment type="caution">
    <text evidence="2">The sequence shown here is derived from an EMBL/GenBank/DDBJ whole genome shotgun (WGS) entry which is preliminary data.</text>
</comment>
<dbReference type="CDD" id="cd04301">
    <property type="entry name" value="NAT_SF"/>
    <property type="match status" value="1"/>
</dbReference>
<dbReference type="InterPro" id="IPR016181">
    <property type="entry name" value="Acyl_CoA_acyltransferase"/>
</dbReference>
<dbReference type="RefSeq" id="WP_354364686.1">
    <property type="nucleotide sequence ID" value="NZ_JBEPLO010000008.1"/>
</dbReference>
<reference evidence="2 3" key="1">
    <citation type="submission" date="2024-06" db="EMBL/GenBank/DDBJ databases">
        <title>Genomic Encyclopedia of Type Strains, Phase IV (KMG-IV): sequencing the most valuable type-strain genomes for metagenomic binning, comparative biology and taxonomic classification.</title>
        <authorList>
            <person name="Goeker M."/>
        </authorList>
    </citation>
    <scope>NUCLEOTIDE SEQUENCE [LARGE SCALE GENOMIC DNA]</scope>
    <source>
        <strain evidence="2 3">DSM 28303</strain>
    </source>
</reference>
<dbReference type="Proteomes" id="UP001549122">
    <property type="component" value="Unassembled WGS sequence"/>
</dbReference>
<protein>
    <submittedName>
        <fullName evidence="2">Ribosomal protein S18 acetylase RimI-like enzyme</fullName>
    </submittedName>
</protein>
<accession>A0ABV2FGV3</accession>
<name>A0ABV2FGV3_9STRE</name>
<dbReference type="Pfam" id="PF00583">
    <property type="entry name" value="Acetyltransf_1"/>
    <property type="match status" value="1"/>
</dbReference>
<dbReference type="EMBL" id="JBEPLO010000008">
    <property type="protein sequence ID" value="MET3557796.1"/>
    <property type="molecule type" value="Genomic_DNA"/>
</dbReference>